<feature type="non-terminal residue" evidence="1">
    <location>
        <position position="1"/>
    </location>
</feature>
<accession>D2H784</accession>
<dbReference type="SUPFAM" id="SSF56219">
    <property type="entry name" value="DNase I-like"/>
    <property type="match status" value="1"/>
</dbReference>
<dbReference type="Gene3D" id="3.60.10.10">
    <property type="entry name" value="Endonuclease/exonuclease/phosphatase"/>
    <property type="match status" value="1"/>
</dbReference>
<name>D2H784_AILME</name>
<feature type="non-terminal residue" evidence="1">
    <location>
        <position position="126"/>
    </location>
</feature>
<organism evidence="1">
    <name type="scientific">Ailuropoda melanoleuca</name>
    <name type="common">Giant panda</name>
    <dbReference type="NCBI Taxonomy" id="9646"/>
    <lineage>
        <taxon>Eukaryota</taxon>
        <taxon>Metazoa</taxon>
        <taxon>Chordata</taxon>
        <taxon>Craniata</taxon>
        <taxon>Vertebrata</taxon>
        <taxon>Euteleostomi</taxon>
        <taxon>Mammalia</taxon>
        <taxon>Eutheria</taxon>
        <taxon>Laurasiatheria</taxon>
        <taxon>Carnivora</taxon>
        <taxon>Caniformia</taxon>
        <taxon>Ursidae</taxon>
        <taxon>Ailuropoda</taxon>
    </lineage>
</organism>
<dbReference type="EMBL" id="GL192549">
    <property type="protein sequence ID" value="EFB20930.1"/>
    <property type="molecule type" value="Genomic_DNA"/>
</dbReference>
<reference evidence="1" key="1">
    <citation type="journal article" date="2010" name="Nature">
        <title>The sequence and de novo assembly of the giant panda genome.</title>
        <authorList>
            <person name="Li R."/>
            <person name="Fan W."/>
            <person name="Tian G."/>
            <person name="Zhu H."/>
            <person name="He L."/>
            <person name="Cai J."/>
            <person name="Huang Q."/>
            <person name="Cai Q."/>
            <person name="Li B."/>
            <person name="Bai Y."/>
            <person name="Zhang Z."/>
            <person name="Zhang Y."/>
            <person name="Wang W."/>
            <person name="Li J."/>
            <person name="Wei F."/>
            <person name="Li H."/>
            <person name="Jian M."/>
            <person name="Li J."/>
            <person name="Zhang Z."/>
            <person name="Nielsen R."/>
            <person name="Li D."/>
            <person name="Gu W."/>
            <person name="Yang Z."/>
            <person name="Xuan Z."/>
            <person name="Ryder O.A."/>
            <person name="Leung F.C."/>
            <person name="Zhou Y."/>
            <person name="Cao J."/>
            <person name="Sun X."/>
            <person name="Fu Y."/>
            <person name="Fang X."/>
            <person name="Guo X."/>
            <person name="Wang B."/>
            <person name="Hou R."/>
            <person name="Shen F."/>
            <person name="Mu B."/>
            <person name="Ni P."/>
            <person name="Lin R."/>
            <person name="Qian W."/>
            <person name="Wang G."/>
            <person name="Yu C."/>
            <person name="Nie W."/>
            <person name="Wang J."/>
            <person name="Wu Z."/>
            <person name="Liang H."/>
            <person name="Min J."/>
            <person name="Wu Q."/>
            <person name="Cheng S."/>
            <person name="Ruan J."/>
            <person name="Wang M."/>
            <person name="Shi Z."/>
            <person name="Wen M."/>
            <person name="Liu B."/>
            <person name="Ren X."/>
            <person name="Zheng H."/>
            <person name="Dong D."/>
            <person name="Cook K."/>
            <person name="Shan G."/>
            <person name="Zhang H."/>
            <person name="Kosiol C."/>
            <person name="Xie X."/>
            <person name="Lu Z."/>
            <person name="Zheng H."/>
            <person name="Li Y."/>
            <person name="Steiner C.C."/>
            <person name="Lam T.T."/>
            <person name="Lin S."/>
            <person name="Zhang Q."/>
            <person name="Li G."/>
            <person name="Tian J."/>
            <person name="Gong T."/>
            <person name="Liu H."/>
            <person name="Zhang D."/>
            <person name="Fang L."/>
            <person name="Ye C."/>
            <person name="Zhang J."/>
            <person name="Hu W."/>
            <person name="Xu A."/>
            <person name="Ren Y."/>
            <person name="Zhang G."/>
            <person name="Bruford M.W."/>
            <person name="Li Q."/>
            <person name="Ma L."/>
            <person name="Guo Y."/>
            <person name="An N."/>
            <person name="Hu Y."/>
            <person name="Zheng Y."/>
            <person name="Shi Y."/>
            <person name="Li Z."/>
            <person name="Liu Q."/>
            <person name="Chen Y."/>
            <person name="Zhao J."/>
            <person name="Qu N."/>
            <person name="Zhao S."/>
            <person name="Tian F."/>
            <person name="Wang X."/>
            <person name="Wang H."/>
            <person name="Xu L."/>
            <person name="Liu X."/>
            <person name="Vinar T."/>
            <person name="Wang Y."/>
            <person name="Lam T.W."/>
            <person name="Yiu S.M."/>
            <person name="Liu S."/>
            <person name="Zhang H."/>
            <person name="Li D."/>
            <person name="Huang Y."/>
            <person name="Wang X."/>
            <person name="Yang G."/>
            <person name="Jiang Z."/>
            <person name="Wang J."/>
            <person name="Qin N."/>
            <person name="Li L."/>
            <person name="Li J."/>
            <person name="Bolund L."/>
            <person name="Kristiansen K."/>
            <person name="Wong G.K."/>
            <person name="Olson M."/>
            <person name="Zhang X."/>
            <person name="Li S."/>
            <person name="Yang H."/>
            <person name="Wang J."/>
            <person name="Wang J."/>
        </authorList>
    </citation>
    <scope>NUCLEOTIDE SEQUENCE [LARGE SCALE GENOMIC DNA]</scope>
</reference>
<gene>
    <name evidence="1" type="ORF">PANDA_005982</name>
</gene>
<dbReference type="InParanoid" id="D2H784"/>
<sequence>DINTPLTSMDISPRQKINNETMALNATLDQMELTDIFRTFHPKIVEYIFFSSAHGTFCKMDHMLGHKTNLSKLKKTEIISNIFSDHNNMKLEISYRKKSEKNTNTWRLNNMLLNKEWINQKIRKEI</sequence>
<evidence type="ECO:0000313" key="1">
    <source>
        <dbReference type="EMBL" id="EFB20930.1"/>
    </source>
</evidence>
<dbReference type="PANTHER" id="PTHR19446">
    <property type="entry name" value="REVERSE TRANSCRIPTASES"/>
    <property type="match status" value="1"/>
</dbReference>
<dbReference type="InterPro" id="IPR036691">
    <property type="entry name" value="Endo/exonu/phosph_ase_sf"/>
</dbReference>
<protein>
    <submittedName>
        <fullName evidence="1">Uncharacterized protein</fullName>
    </submittedName>
</protein>
<proteinExistence type="predicted"/>
<dbReference type="AlphaFoldDB" id="D2H784"/>